<evidence type="ECO:0000259" key="6">
    <source>
        <dbReference type="PROSITE" id="PS50119"/>
    </source>
</evidence>
<evidence type="ECO:0000256" key="3">
    <source>
        <dbReference type="ARBA" id="ARBA00024214"/>
    </source>
</evidence>
<keyword evidence="4" id="KW-0863">Zinc-finger</keyword>
<gene>
    <name evidence="7" type="ORF">XAT740_LOCUS17008</name>
</gene>
<comment type="similarity">
    <text evidence="1">Belongs to the CCDC25 family.</text>
</comment>
<proteinExistence type="inferred from homology"/>
<dbReference type="PANTHER" id="PTHR13049">
    <property type="entry name" value="DUF814-RELATED"/>
    <property type="match status" value="1"/>
</dbReference>
<organism evidence="7 8">
    <name type="scientific">Adineta ricciae</name>
    <name type="common">Rotifer</name>
    <dbReference type="NCBI Taxonomy" id="249248"/>
    <lineage>
        <taxon>Eukaryota</taxon>
        <taxon>Metazoa</taxon>
        <taxon>Spiralia</taxon>
        <taxon>Gnathifera</taxon>
        <taxon>Rotifera</taxon>
        <taxon>Eurotatoria</taxon>
        <taxon>Bdelloidea</taxon>
        <taxon>Adinetida</taxon>
        <taxon>Adinetidae</taxon>
        <taxon>Adineta</taxon>
    </lineage>
</organism>
<comment type="caution">
    <text evidence="7">The sequence shown here is derived from an EMBL/GenBank/DDBJ whole genome shotgun (WGS) entry which is preliminary data.</text>
</comment>
<comment type="subunit">
    <text evidence="3">Interacts (via cytoplasmic region) with ILK.</text>
</comment>
<feature type="region of interest" description="Disordered" evidence="5">
    <location>
        <begin position="140"/>
        <end position="188"/>
    </location>
</feature>
<dbReference type="InterPro" id="IPR000315">
    <property type="entry name" value="Znf_B-box"/>
</dbReference>
<keyword evidence="4" id="KW-0862">Zinc</keyword>
<protein>
    <recommendedName>
        <fullName evidence="2">Coiled-coil domain-containing protein 25</fullName>
    </recommendedName>
</protein>
<name>A0A814M4N3_ADIRI</name>
<dbReference type="PANTHER" id="PTHR13049:SF2">
    <property type="entry name" value="COILED-COIL DOMAIN-CONTAINING PROTEIN 25"/>
    <property type="match status" value="1"/>
</dbReference>
<dbReference type="InterPro" id="IPR008532">
    <property type="entry name" value="NFACT_RNA-bd"/>
</dbReference>
<keyword evidence="4" id="KW-0479">Metal-binding</keyword>
<accession>A0A814M4N3</accession>
<dbReference type="AlphaFoldDB" id="A0A814M4N3"/>
<keyword evidence="8" id="KW-1185">Reference proteome</keyword>
<dbReference type="Proteomes" id="UP000663828">
    <property type="component" value="Unassembled WGS sequence"/>
</dbReference>
<sequence>MVFFFTSNVVDPPYTIYMGRDKYENNELLKYCWPEDVWFHVSKLSSAHVYLRLHKGQTVDDIPAEALQDCCQLVKANSIEGCKLNKVDIVYTPVGNLRQTNDMDVGQVGFHVDKHVKQYVVDKKQNEIVNRLNKTKTEIPTEEFISQREQRDNQERDEKKRLMREQKQRDKEEEKRRQESAELKNYSSLMSTDKMRSNKIEGRFCLSMTTNHIPLTVIAKCASCSIKTNLFICSHCDEVICQTCVDKHQVKLHETLKEQWNLCKTKFEDLCQIADTYDKDAINYENEIDQIRTVIDQRRSDLIHLVENEKNNLLSKIDEYIQSNFANVQHIDLQQLYDSINQRLIDVFQNPSASFSTDDFLMEINYFNMLISNREKQIQTFSLKYPYLSPPKSLSISDVFGELQWTSKAMSNSMLTKPSVATSRLMHEHILGEAKGGSQEHSTTIPDDSISLSSTSSLSLPVMQRQKQWTTDAAGVPHFLCILSKKNHLLFACDKFGSIDLYQLDSTNSKNAPRHLRHFELFPGNTTNKQPQIIETFTVYTPFIVVAAHLSDQTDTSSIYFFDHRGCQQGETCLQNFPVRQLSADVGFRCLWGVDRHQHLVYYNQLPINVQQIGDFMKQREEFLKFGREFEPIRIAQNQTSVAIVERNSQSAHIFDKQTKKQINEVENLLRTKGIFRLWNALIRDDNSMVLKLDEDLPPNSRPPSINHLILELDPTGASISQIERTSVFGFVIGPNDEILLGCKRYQQNGLIECYI</sequence>
<dbReference type="EMBL" id="CAJNOR010001100">
    <property type="protein sequence ID" value="CAF1074794.1"/>
    <property type="molecule type" value="Genomic_DNA"/>
</dbReference>
<evidence type="ECO:0000313" key="8">
    <source>
        <dbReference type="Proteomes" id="UP000663828"/>
    </source>
</evidence>
<evidence type="ECO:0000256" key="2">
    <source>
        <dbReference type="ARBA" id="ARBA00016700"/>
    </source>
</evidence>
<feature type="domain" description="B box-type" evidence="6">
    <location>
        <begin position="216"/>
        <end position="258"/>
    </location>
</feature>
<dbReference type="PROSITE" id="PS50119">
    <property type="entry name" value="ZF_BBOX"/>
    <property type="match status" value="1"/>
</dbReference>
<evidence type="ECO:0000313" key="7">
    <source>
        <dbReference type="EMBL" id="CAF1074794.1"/>
    </source>
</evidence>
<evidence type="ECO:0000256" key="5">
    <source>
        <dbReference type="SAM" id="MobiDB-lite"/>
    </source>
</evidence>
<evidence type="ECO:0000256" key="1">
    <source>
        <dbReference type="ARBA" id="ARBA00008998"/>
    </source>
</evidence>
<reference evidence="7" key="1">
    <citation type="submission" date="2021-02" db="EMBL/GenBank/DDBJ databases">
        <authorList>
            <person name="Nowell W R."/>
        </authorList>
    </citation>
    <scope>NUCLEOTIDE SEQUENCE</scope>
</reference>
<feature type="compositionally biased region" description="Basic and acidic residues" evidence="5">
    <location>
        <begin position="140"/>
        <end position="182"/>
    </location>
</feature>
<dbReference type="InterPro" id="IPR039730">
    <property type="entry name" value="Jlp2/Ccd25"/>
</dbReference>
<dbReference type="Pfam" id="PF05670">
    <property type="entry name" value="NFACT-R_1"/>
    <property type="match status" value="1"/>
</dbReference>
<evidence type="ECO:0000256" key="4">
    <source>
        <dbReference type="PROSITE-ProRule" id="PRU00024"/>
    </source>
</evidence>
<dbReference type="GO" id="GO:0008270">
    <property type="term" value="F:zinc ion binding"/>
    <property type="evidence" value="ECO:0007669"/>
    <property type="project" value="UniProtKB-KW"/>
</dbReference>